<gene>
    <name evidence="4" type="primary">LOC115882879</name>
</gene>
<dbReference type="InterPro" id="IPR051712">
    <property type="entry name" value="ARTD-AVP"/>
</dbReference>
<sequence length="277" mass="32288">MELQDIQYNMLEKLFANLSIQDEADRRQRQKGFQRFVEANLQTWQPPVAATNTRKNKPNENVIRYQGSQKTAQNQNAIKASLSKKTYPEYTKLVVKQNLLGLYKNTNINNFVKRMQLSKYSTEFNDIRANFPPSLTILQIQKVVNPFTRKSFELTRQLKYGNIEPLQLYHGTKMKNLSSICRNNFDWRLSGSETGHRIGHGVNFTSKAKFAVNFCDKSFEKVMILAEVLVRREILGNQDLSVPPDGFDTAVRVKPKHKCYVKFNDSEFYPAYIIYFY</sequence>
<dbReference type="InParanoid" id="A0A6J2Y1W4"/>
<dbReference type="GO" id="GO:1990404">
    <property type="term" value="F:NAD+-protein mono-ADP-ribosyltransferase activity"/>
    <property type="evidence" value="ECO:0007669"/>
    <property type="project" value="TreeGrafter"/>
</dbReference>
<reference evidence="4" key="1">
    <citation type="submission" date="2025-08" db="UniProtKB">
        <authorList>
            <consortium name="RefSeq"/>
        </authorList>
    </citation>
    <scope>IDENTIFICATION</scope>
    <source>
        <tissue evidence="4">Gonads</tissue>
    </source>
</reference>
<dbReference type="PANTHER" id="PTHR45740:SF2">
    <property type="entry name" value="POLY [ADP-RIBOSE] POLYMERASE"/>
    <property type="match status" value="1"/>
</dbReference>
<dbReference type="RefSeq" id="XP_030757005.1">
    <property type="nucleotide sequence ID" value="XM_030901145.1"/>
</dbReference>
<organism evidence="3 4">
    <name type="scientific">Sitophilus oryzae</name>
    <name type="common">Rice weevil</name>
    <name type="synonym">Curculio oryzae</name>
    <dbReference type="NCBI Taxonomy" id="7048"/>
    <lineage>
        <taxon>Eukaryota</taxon>
        <taxon>Metazoa</taxon>
        <taxon>Ecdysozoa</taxon>
        <taxon>Arthropoda</taxon>
        <taxon>Hexapoda</taxon>
        <taxon>Insecta</taxon>
        <taxon>Pterygota</taxon>
        <taxon>Neoptera</taxon>
        <taxon>Endopterygota</taxon>
        <taxon>Coleoptera</taxon>
        <taxon>Polyphaga</taxon>
        <taxon>Cucujiformia</taxon>
        <taxon>Curculionidae</taxon>
        <taxon>Dryophthorinae</taxon>
        <taxon>Sitophilus</taxon>
    </lineage>
</organism>
<dbReference type="SUPFAM" id="SSF56399">
    <property type="entry name" value="ADP-ribosylation"/>
    <property type="match status" value="1"/>
</dbReference>
<keyword evidence="1" id="KW-0808">Transferase</keyword>
<dbReference type="AlphaFoldDB" id="A0A6J2Y1W4"/>
<keyword evidence="1" id="KW-0328">Glycosyltransferase</keyword>
<accession>A0A6J2Y1W4</accession>
<dbReference type="GO" id="GO:0005634">
    <property type="term" value="C:nucleus"/>
    <property type="evidence" value="ECO:0007669"/>
    <property type="project" value="TreeGrafter"/>
</dbReference>
<dbReference type="KEGG" id="soy:115882879"/>
<dbReference type="GO" id="GO:0003950">
    <property type="term" value="F:NAD+ poly-ADP-ribosyltransferase activity"/>
    <property type="evidence" value="ECO:0007669"/>
    <property type="project" value="UniProtKB-UniRule"/>
</dbReference>
<dbReference type="Pfam" id="PF00644">
    <property type="entry name" value="PARP"/>
    <property type="match status" value="1"/>
</dbReference>
<evidence type="ECO:0000256" key="1">
    <source>
        <dbReference type="RuleBase" id="RU362114"/>
    </source>
</evidence>
<dbReference type="EC" id="2.4.2.-" evidence="1"/>
<keyword evidence="3" id="KW-1185">Reference proteome</keyword>
<evidence type="ECO:0000313" key="3">
    <source>
        <dbReference type="Proteomes" id="UP000504635"/>
    </source>
</evidence>
<evidence type="ECO:0000313" key="4">
    <source>
        <dbReference type="RefSeq" id="XP_030757005.1"/>
    </source>
</evidence>
<keyword evidence="1" id="KW-0520">NAD</keyword>
<dbReference type="GeneID" id="115882879"/>
<name>A0A6J2Y1W4_SITOR</name>
<evidence type="ECO:0000259" key="2">
    <source>
        <dbReference type="PROSITE" id="PS51059"/>
    </source>
</evidence>
<protein>
    <recommendedName>
        <fullName evidence="1">Poly [ADP-ribose] polymerase</fullName>
        <shortName evidence="1">PARP</shortName>
        <ecNumber evidence="1">2.4.2.-</ecNumber>
    </recommendedName>
</protein>
<dbReference type="InterPro" id="IPR012317">
    <property type="entry name" value="Poly(ADP-ribose)pol_cat_dom"/>
</dbReference>
<proteinExistence type="predicted"/>
<dbReference type="PROSITE" id="PS51059">
    <property type="entry name" value="PARP_CATALYTIC"/>
    <property type="match status" value="1"/>
</dbReference>
<dbReference type="Gene3D" id="3.90.228.10">
    <property type="match status" value="1"/>
</dbReference>
<dbReference type="OrthoDB" id="6133115at2759"/>
<feature type="domain" description="PARP catalytic" evidence="2">
    <location>
        <begin position="97"/>
        <end position="277"/>
    </location>
</feature>
<dbReference type="Proteomes" id="UP000504635">
    <property type="component" value="Unplaced"/>
</dbReference>
<dbReference type="PANTHER" id="PTHR45740">
    <property type="entry name" value="POLY [ADP-RIBOSE] POLYMERASE"/>
    <property type="match status" value="1"/>
</dbReference>